<dbReference type="AlphaFoldDB" id="A0A165XBD4"/>
<gene>
    <name evidence="1" type="ORF">FIBSPDRAFT_964810</name>
</gene>
<name>A0A165XBD4_9AGAM</name>
<reference evidence="1 2" key="1">
    <citation type="journal article" date="2016" name="Mol. Biol. Evol.">
        <title>Comparative Genomics of Early-Diverging Mushroom-Forming Fungi Provides Insights into the Origins of Lignocellulose Decay Capabilities.</title>
        <authorList>
            <person name="Nagy L.G."/>
            <person name="Riley R."/>
            <person name="Tritt A."/>
            <person name="Adam C."/>
            <person name="Daum C."/>
            <person name="Floudas D."/>
            <person name="Sun H."/>
            <person name="Yadav J.S."/>
            <person name="Pangilinan J."/>
            <person name="Larsson K.H."/>
            <person name="Matsuura K."/>
            <person name="Barry K."/>
            <person name="Labutti K."/>
            <person name="Kuo R."/>
            <person name="Ohm R.A."/>
            <person name="Bhattacharya S.S."/>
            <person name="Shirouzu T."/>
            <person name="Yoshinaga Y."/>
            <person name="Martin F.M."/>
            <person name="Grigoriev I.V."/>
            <person name="Hibbett D.S."/>
        </authorList>
    </citation>
    <scope>NUCLEOTIDE SEQUENCE [LARGE SCALE GENOMIC DNA]</scope>
    <source>
        <strain evidence="1 2">CBS 109695</strain>
    </source>
</reference>
<dbReference type="EMBL" id="KV417722">
    <property type="protein sequence ID" value="KZP08384.1"/>
    <property type="molecule type" value="Genomic_DNA"/>
</dbReference>
<dbReference type="Proteomes" id="UP000076532">
    <property type="component" value="Unassembled WGS sequence"/>
</dbReference>
<organism evidence="1 2">
    <name type="scientific">Athelia psychrophila</name>
    <dbReference type="NCBI Taxonomy" id="1759441"/>
    <lineage>
        <taxon>Eukaryota</taxon>
        <taxon>Fungi</taxon>
        <taxon>Dikarya</taxon>
        <taxon>Basidiomycota</taxon>
        <taxon>Agaricomycotina</taxon>
        <taxon>Agaricomycetes</taxon>
        <taxon>Agaricomycetidae</taxon>
        <taxon>Atheliales</taxon>
        <taxon>Atheliaceae</taxon>
        <taxon>Athelia</taxon>
    </lineage>
</organism>
<protein>
    <submittedName>
        <fullName evidence="1">Uncharacterized protein</fullName>
    </submittedName>
</protein>
<keyword evidence="2" id="KW-1185">Reference proteome</keyword>
<evidence type="ECO:0000313" key="1">
    <source>
        <dbReference type="EMBL" id="KZP08384.1"/>
    </source>
</evidence>
<accession>A0A165XBD4</accession>
<sequence>MGEVPSLSALYGDSGLGNGWYWLDSDDVKEVVLDVWECSQVVFDARGFVNRDDVVQEQVAPGAGDGRGIREG</sequence>
<proteinExistence type="predicted"/>
<evidence type="ECO:0000313" key="2">
    <source>
        <dbReference type="Proteomes" id="UP000076532"/>
    </source>
</evidence>